<proteinExistence type="predicted"/>
<keyword evidence="4" id="KW-1185">Reference proteome</keyword>
<evidence type="ECO:0000313" key="3">
    <source>
        <dbReference type="EMBL" id="OAQ98566.1"/>
    </source>
</evidence>
<gene>
    <name evidence="3" type="ORF">LLEC1_04268</name>
</gene>
<evidence type="ECO:0000259" key="2">
    <source>
        <dbReference type="PROSITE" id="PS50011"/>
    </source>
</evidence>
<dbReference type="Gene3D" id="1.10.510.10">
    <property type="entry name" value="Transferase(Phosphotransferase) domain 1"/>
    <property type="match status" value="1"/>
</dbReference>
<dbReference type="SMART" id="SM00028">
    <property type="entry name" value="TPR"/>
    <property type="match status" value="5"/>
</dbReference>
<accession>A0A179I7C9</accession>
<dbReference type="Pfam" id="PF13374">
    <property type="entry name" value="TPR_10"/>
    <property type="match status" value="2"/>
</dbReference>
<dbReference type="SMART" id="SM00220">
    <property type="entry name" value="S_TKc"/>
    <property type="match status" value="1"/>
</dbReference>
<comment type="caution">
    <text evidence="3">The sequence shown here is derived from an EMBL/GenBank/DDBJ whole genome shotgun (WGS) entry which is preliminary data.</text>
</comment>
<dbReference type="InterPro" id="IPR008271">
    <property type="entry name" value="Ser/Thr_kinase_AS"/>
</dbReference>
<dbReference type="PANTHER" id="PTHR46082:SF6">
    <property type="entry name" value="AAA+ ATPASE DOMAIN-CONTAINING PROTEIN-RELATED"/>
    <property type="match status" value="1"/>
</dbReference>
<dbReference type="AlphaFoldDB" id="A0A179I7C9"/>
<dbReference type="Gene3D" id="1.25.40.10">
    <property type="entry name" value="Tetratricopeptide repeat domain"/>
    <property type="match status" value="2"/>
</dbReference>
<protein>
    <recommendedName>
        <fullName evidence="2">Protein kinase domain-containing protein</fullName>
    </recommendedName>
</protein>
<organism evidence="3 4">
    <name type="scientific">Cordyceps confragosa</name>
    <name type="common">Lecanicillium lecanii</name>
    <dbReference type="NCBI Taxonomy" id="2714763"/>
    <lineage>
        <taxon>Eukaryota</taxon>
        <taxon>Fungi</taxon>
        <taxon>Dikarya</taxon>
        <taxon>Ascomycota</taxon>
        <taxon>Pezizomycotina</taxon>
        <taxon>Sordariomycetes</taxon>
        <taxon>Hypocreomycetidae</taxon>
        <taxon>Hypocreales</taxon>
        <taxon>Cordycipitaceae</taxon>
        <taxon>Akanthomyces</taxon>
    </lineage>
</organism>
<feature type="region of interest" description="Disordered" evidence="1">
    <location>
        <begin position="442"/>
        <end position="465"/>
    </location>
</feature>
<dbReference type="InterPro" id="IPR019734">
    <property type="entry name" value="TPR_rpt"/>
</dbReference>
<dbReference type="InterPro" id="IPR053137">
    <property type="entry name" value="NLR-like"/>
</dbReference>
<feature type="compositionally biased region" description="Polar residues" evidence="1">
    <location>
        <begin position="442"/>
        <end position="461"/>
    </location>
</feature>
<dbReference type="PROSITE" id="PS00108">
    <property type="entry name" value="PROTEIN_KINASE_ST"/>
    <property type="match status" value="1"/>
</dbReference>
<dbReference type="OMA" id="RGVSSEC"/>
<dbReference type="SUPFAM" id="SSF48452">
    <property type="entry name" value="TPR-like"/>
    <property type="match status" value="2"/>
</dbReference>
<dbReference type="Proteomes" id="UP000243081">
    <property type="component" value="Unassembled WGS sequence"/>
</dbReference>
<evidence type="ECO:0000256" key="1">
    <source>
        <dbReference type="SAM" id="MobiDB-lite"/>
    </source>
</evidence>
<dbReference type="PROSITE" id="PS50011">
    <property type="entry name" value="PROTEIN_KINASE_DOM"/>
    <property type="match status" value="1"/>
</dbReference>
<dbReference type="GO" id="GO:0004672">
    <property type="term" value="F:protein kinase activity"/>
    <property type="evidence" value="ECO:0007669"/>
    <property type="project" value="InterPro"/>
</dbReference>
<dbReference type="OrthoDB" id="10252171at2759"/>
<dbReference type="SUPFAM" id="SSF56112">
    <property type="entry name" value="Protein kinase-like (PK-like)"/>
    <property type="match status" value="1"/>
</dbReference>
<sequence length="765" mass="86431">MRLKETYMFVSIDHRARHQADAGENQRDIEWRSAVRAGEPEAKAELVRLSKMGVIERAHLRPGRPDVVSSSAASATYVDDYPSKSAPCSKMCPKSLADHWQIRATIYPERVEEIHLVTDRERNIRRQERKVVWHRKRSLGSGAYGEVQLEFNEEANIFRAVKRITTNTTPSHRDYPEELKALLEFSQPKHKEQDVFIEFLGWFQHGSNLFLAMEYIEKGDLEANLAGRPGKVNEAEAQEISGQILLGLKLMHAEGFAHRDLKPQNILVVRGPPGWWVKLADFGLSKRLVDREKYLSKAGTRFYQAPEILWNLGTDNSSIGYTDAVDLWAMGCIAYRLVTGIVPFPSEPHLIEYCKDESLFPLRPLLKSRIGDSCTSFIRALLTTCPKNRPSSVEALDHTWIASAHELPDRASSPASIECALPWTIFSNIRWNTETNPALKSRLTTDNVPSTSSRIAPSASDTETREVGLAAENGDELLEGTQAQTQHLACGETLVELQNLAVLLADQGKYEEAEPAYRRLVAAQRQALGAGHQHTLKSMNGLANTLFRQAKYEEAEKAHRDTLAEREQMLGPRHPDTLTSMNGLAGALYHQYKYGEAEAAYRATLLARKEVLGEDHRDTLTSMSNLAKTLFERHKFKAAEEMYWTTLAARRHVLGRNHKDTLTTMNSLANTLRSLGHYQDAEKLHRETWAARQEVLGLEHPDTLTSLSNVADSLCCQNKFKAAEELYLVTFTARQKVLGRDHPDTLTSLSCFEEVKQRPRRRSLF</sequence>
<reference evidence="3 4" key="1">
    <citation type="submission" date="2016-03" db="EMBL/GenBank/DDBJ databases">
        <title>Fine-scale spatial genetic structure of a fungal parasite of coffee scale insects.</title>
        <authorList>
            <person name="Jackson D."/>
            <person name="Zemenick K.A."/>
            <person name="Malloure B."/>
            <person name="Quandt C.A."/>
            <person name="James T.Y."/>
        </authorList>
    </citation>
    <scope>NUCLEOTIDE SEQUENCE [LARGE SCALE GENOMIC DNA]</scope>
    <source>
        <strain evidence="3 4">UM487</strain>
    </source>
</reference>
<dbReference type="EMBL" id="LUKN01002815">
    <property type="protein sequence ID" value="OAQ98566.1"/>
    <property type="molecule type" value="Genomic_DNA"/>
</dbReference>
<dbReference type="Pfam" id="PF00069">
    <property type="entry name" value="Pkinase"/>
    <property type="match status" value="1"/>
</dbReference>
<evidence type="ECO:0000313" key="4">
    <source>
        <dbReference type="Proteomes" id="UP000243081"/>
    </source>
</evidence>
<dbReference type="InterPro" id="IPR011990">
    <property type="entry name" value="TPR-like_helical_dom_sf"/>
</dbReference>
<dbReference type="Pfam" id="PF13424">
    <property type="entry name" value="TPR_12"/>
    <property type="match status" value="2"/>
</dbReference>
<dbReference type="InterPro" id="IPR000719">
    <property type="entry name" value="Prot_kinase_dom"/>
</dbReference>
<dbReference type="GO" id="GO:0005524">
    <property type="term" value="F:ATP binding"/>
    <property type="evidence" value="ECO:0007669"/>
    <property type="project" value="InterPro"/>
</dbReference>
<dbReference type="PANTHER" id="PTHR46082">
    <property type="entry name" value="ATP/GTP-BINDING PROTEIN-RELATED"/>
    <property type="match status" value="1"/>
</dbReference>
<feature type="domain" description="Protein kinase" evidence="2">
    <location>
        <begin position="133"/>
        <end position="401"/>
    </location>
</feature>
<dbReference type="Gene3D" id="3.30.200.20">
    <property type="entry name" value="Phosphorylase Kinase, domain 1"/>
    <property type="match status" value="1"/>
</dbReference>
<dbReference type="InterPro" id="IPR011009">
    <property type="entry name" value="Kinase-like_dom_sf"/>
</dbReference>
<name>A0A179I7C9_CORDF</name>